<protein>
    <recommendedName>
        <fullName evidence="3">Glycosyl transferase family 2</fullName>
    </recommendedName>
</protein>
<keyword evidence="2" id="KW-1185">Reference proteome</keyword>
<organism evidence="1 2">
    <name type="scientific">Sulfitobacter sediminis</name>
    <dbReference type="NCBI Taxonomy" id="3234186"/>
    <lineage>
        <taxon>Bacteria</taxon>
        <taxon>Pseudomonadati</taxon>
        <taxon>Pseudomonadota</taxon>
        <taxon>Alphaproteobacteria</taxon>
        <taxon>Rhodobacterales</taxon>
        <taxon>Roseobacteraceae</taxon>
        <taxon>Sulfitobacter</taxon>
    </lineage>
</organism>
<evidence type="ECO:0000313" key="2">
    <source>
        <dbReference type="Proteomes" id="UP001556098"/>
    </source>
</evidence>
<reference evidence="1 2" key="1">
    <citation type="submission" date="2024-07" db="EMBL/GenBank/DDBJ databases">
        <title>Marimonas sp.nov., isolated from tidal-flat sediment.</title>
        <authorList>
            <person name="Jayan J.N."/>
            <person name="Lee S.S."/>
        </authorList>
    </citation>
    <scope>NUCLEOTIDE SEQUENCE [LARGE SCALE GENOMIC DNA]</scope>
    <source>
        <strain evidence="1 2">MJW-29</strain>
    </source>
</reference>
<comment type="caution">
    <text evidence="1">The sequence shown here is derived from an EMBL/GenBank/DDBJ whole genome shotgun (WGS) entry which is preliminary data.</text>
</comment>
<accession>A0ABV3RMN9</accession>
<sequence length="309" mass="34101">MIIDLAACDIVFLSFDEPNADSNFGKLSSHHPRARRVHGVKGFDAAHRKAGEISTTKHVVTVDADNVVIDQEFLSGNFEIAPRDAVSVFSFSARNVLNGLEYGNGGVKIWPRDVLLALRTHENAGRAEAAVDFCWTVPYYQVNRVLSEVHMTATPAQAFRGGFREGVKFNLADGVLAYDAHPGLPRAEALPKHIGGANYERLRVWCTVGADAQNGDWAIFGARLGCVMTALEGFDTSKVADYAWFSDFWSDDVFPKFADADVRQRRQKELGVLLNEELDLRLADLDAAGSAFFKSAYRGRRAYGPMRVV</sequence>
<name>A0ABV3RMN9_9RHOB</name>
<evidence type="ECO:0000313" key="1">
    <source>
        <dbReference type="EMBL" id="MEW9920243.1"/>
    </source>
</evidence>
<gene>
    <name evidence="1" type="ORF">AB2B41_11540</name>
</gene>
<dbReference type="EMBL" id="JBFNXX010000007">
    <property type="protein sequence ID" value="MEW9920243.1"/>
    <property type="molecule type" value="Genomic_DNA"/>
</dbReference>
<dbReference type="RefSeq" id="WP_367877946.1">
    <property type="nucleotide sequence ID" value="NZ_JBFNXX010000007.1"/>
</dbReference>
<evidence type="ECO:0008006" key="3">
    <source>
        <dbReference type="Google" id="ProtNLM"/>
    </source>
</evidence>
<dbReference type="Proteomes" id="UP001556098">
    <property type="component" value="Unassembled WGS sequence"/>
</dbReference>
<proteinExistence type="predicted"/>